<dbReference type="Proteomes" id="UP000253034">
    <property type="component" value="Unassembled WGS sequence"/>
</dbReference>
<dbReference type="Pfam" id="PF19538">
    <property type="entry name" value="DUF6062"/>
    <property type="match status" value="1"/>
</dbReference>
<dbReference type="EMBL" id="QPJT01000004">
    <property type="protein sequence ID" value="RCX18932.1"/>
    <property type="molecule type" value="Genomic_DNA"/>
</dbReference>
<gene>
    <name evidence="1" type="ORF">DFR58_104206</name>
</gene>
<name>A0A369BBL9_9FIRM</name>
<reference evidence="1 2" key="1">
    <citation type="submission" date="2018-07" db="EMBL/GenBank/DDBJ databases">
        <title>Genomic Encyclopedia of Type Strains, Phase IV (KMG-IV): sequencing the most valuable type-strain genomes for metagenomic binning, comparative biology and taxonomic classification.</title>
        <authorList>
            <person name="Goeker M."/>
        </authorList>
    </citation>
    <scope>NUCLEOTIDE SEQUENCE [LARGE SCALE GENOMIC DNA]</scope>
    <source>
        <strain evidence="1 2">DSM 27016</strain>
    </source>
</reference>
<dbReference type="RefSeq" id="WP_114296773.1">
    <property type="nucleotide sequence ID" value="NZ_QPJT01000004.1"/>
</dbReference>
<evidence type="ECO:0008006" key="3">
    <source>
        <dbReference type="Google" id="ProtNLM"/>
    </source>
</evidence>
<proteinExistence type="predicted"/>
<protein>
    <recommendedName>
        <fullName evidence="3">ABC transporter substrate-binding protein</fullName>
    </recommendedName>
</protein>
<organism evidence="1 2">
    <name type="scientific">Anaerobacterium chartisolvens</name>
    <dbReference type="NCBI Taxonomy" id="1297424"/>
    <lineage>
        <taxon>Bacteria</taxon>
        <taxon>Bacillati</taxon>
        <taxon>Bacillota</taxon>
        <taxon>Clostridia</taxon>
        <taxon>Eubacteriales</taxon>
        <taxon>Oscillospiraceae</taxon>
        <taxon>Anaerobacterium</taxon>
    </lineage>
</organism>
<dbReference type="AlphaFoldDB" id="A0A369BBL9"/>
<sequence length="258" mass="30263">MREKIYTIPVTDAFKEECECPVCILEKKLEDEYIEYILGPSLMEPDGRAETNKNGFCRHHIQMLYSIQSTRHALALILDTHLSEQNSKLKKMYLDKSDALKRDSEISMVKNISNKISSKQTETDKFLDSLIKELTTLENSCAVCNKLNYTMDRYMDIVLYLWFKEDDFRALFNSKKGFCLRHFRLLAESTKKYLGSKDAAIFLENLLKLQLENMERIQQEVNWFTKKFDYRNNDAPWGNSRDAVPRSIEKIVGHCNLK</sequence>
<keyword evidence="2" id="KW-1185">Reference proteome</keyword>
<evidence type="ECO:0000313" key="1">
    <source>
        <dbReference type="EMBL" id="RCX18932.1"/>
    </source>
</evidence>
<dbReference type="OrthoDB" id="9810814at2"/>
<dbReference type="InterPro" id="IPR045706">
    <property type="entry name" value="DUF6062"/>
</dbReference>
<accession>A0A369BBL9</accession>
<evidence type="ECO:0000313" key="2">
    <source>
        <dbReference type="Proteomes" id="UP000253034"/>
    </source>
</evidence>
<comment type="caution">
    <text evidence="1">The sequence shown here is derived from an EMBL/GenBank/DDBJ whole genome shotgun (WGS) entry which is preliminary data.</text>
</comment>